<feature type="transmembrane region" description="Helical" evidence="4">
    <location>
        <begin position="245"/>
        <end position="264"/>
    </location>
</feature>
<feature type="transmembrane region" description="Helical" evidence="4">
    <location>
        <begin position="12"/>
        <end position="31"/>
    </location>
</feature>
<evidence type="ECO:0000256" key="2">
    <source>
        <dbReference type="ARBA" id="ARBA00022553"/>
    </source>
</evidence>
<dbReference type="PANTHER" id="PTHR34220:SF7">
    <property type="entry name" value="SENSOR HISTIDINE KINASE YPDA"/>
    <property type="match status" value="1"/>
</dbReference>
<sequence length="538" mass="60949">MKSFYQHIMKPLIIGSVILVLTLALATIAYMNRIITPDIDKLASEILSLKVEEVDNWLKRHINMSENMANLLAETPLTINNRESVLAILDSKKQQTTHEYESLGFITLEGEKYLTNGAHFNVTDRDYYQQLLKKADLTHLSMTINSQANAAQVVLIVSKVFNHQNELTGFVSLALPLAYIKETVTSSNNLYSTYIYHADTEQALIGEASAMTPFVAMDKAIPSNPNWRIKLAISRKDVLLSLDKTFVFIAFLAIGLTTLFMVIMRKRLVKVTQPIEALEQKMAATSEGNYVEILPNQEITELNQIGLTYNTMVVNIHRQQDVIRQQARQKNEIEHQALYAQIKPHFLYNTLETIQSMAYDLDSELLEEAIGSLATFYRTGLSSDAQIITISQECQHIESYLSILRLRYDNLFTYTLTNLLDHRQPFLKFTIQPLVENAIYHGIKPLGTLGHLDIKIEELAGDIIVKVSNPAPTLTREEVAAINQQLQISRVNGSYGLYNVNQRLKLRFGPPYGVSVYLENQQFIAMIKQPKIKKGAPL</sequence>
<dbReference type="Proteomes" id="UP000674938">
    <property type="component" value="Unassembled WGS sequence"/>
</dbReference>
<evidence type="ECO:0000256" key="4">
    <source>
        <dbReference type="SAM" id="Phobius"/>
    </source>
</evidence>
<dbReference type="Gene3D" id="3.30.565.10">
    <property type="entry name" value="Histidine kinase-like ATPase, C-terminal domain"/>
    <property type="match status" value="1"/>
</dbReference>
<name>A0A940SVT0_9ENTE</name>
<gene>
    <name evidence="6" type="ORF">I6N95_14415</name>
</gene>
<protein>
    <submittedName>
        <fullName evidence="6">Histidine kinase</fullName>
    </submittedName>
</protein>
<keyword evidence="6" id="KW-0418">Kinase</keyword>
<evidence type="ECO:0000259" key="5">
    <source>
        <dbReference type="PROSITE" id="PS50885"/>
    </source>
</evidence>
<dbReference type="EMBL" id="JAEEGA010000009">
    <property type="protein sequence ID" value="MBP1042209.1"/>
    <property type="molecule type" value="Genomic_DNA"/>
</dbReference>
<keyword evidence="4" id="KW-0812">Transmembrane</keyword>
<feature type="domain" description="HAMP" evidence="5">
    <location>
        <begin position="269"/>
        <end position="321"/>
    </location>
</feature>
<organism evidence="6 7">
    <name type="scientific">Vagococcus allomyrinae</name>
    <dbReference type="NCBI Taxonomy" id="2794353"/>
    <lineage>
        <taxon>Bacteria</taxon>
        <taxon>Bacillati</taxon>
        <taxon>Bacillota</taxon>
        <taxon>Bacilli</taxon>
        <taxon>Lactobacillales</taxon>
        <taxon>Enterococcaceae</taxon>
        <taxon>Vagococcus</taxon>
    </lineage>
</organism>
<accession>A0A940SVT0</accession>
<dbReference type="InterPro" id="IPR010559">
    <property type="entry name" value="Sig_transdc_His_kin_internal"/>
</dbReference>
<dbReference type="GO" id="GO:0000155">
    <property type="term" value="F:phosphorelay sensor kinase activity"/>
    <property type="evidence" value="ECO:0007669"/>
    <property type="project" value="InterPro"/>
</dbReference>
<evidence type="ECO:0000313" key="7">
    <source>
        <dbReference type="Proteomes" id="UP000674938"/>
    </source>
</evidence>
<evidence type="ECO:0000256" key="1">
    <source>
        <dbReference type="ARBA" id="ARBA00004370"/>
    </source>
</evidence>
<dbReference type="PANTHER" id="PTHR34220">
    <property type="entry name" value="SENSOR HISTIDINE KINASE YPDA"/>
    <property type="match status" value="1"/>
</dbReference>
<evidence type="ECO:0000313" key="6">
    <source>
        <dbReference type="EMBL" id="MBP1042209.1"/>
    </source>
</evidence>
<proteinExistence type="predicted"/>
<dbReference type="RefSeq" id="WP_209529190.1">
    <property type="nucleotide sequence ID" value="NZ_JAEEGA010000009.1"/>
</dbReference>
<keyword evidence="7" id="KW-1185">Reference proteome</keyword>
<dbReference type="InterPro" id="IPR003660">
    <property type="entry name" value="HAMP_dom"/>
</dbReference>
<keyword evidence="3" id="KW-0808">Transferase</keyword>
<reference evidence="6" key="1">
    <citation type="submission" date="2020-12" db="EMBL/GenBank/DDBJ databases">
        <title>Vagococcus allomyrinae sp. nov. and Enterococcus lavae sp. nov., isolated from the larvae of Allomyrina dichotoma.</title>
        <authorList>
            <person name="Lee S.D."/>
        </authorList>
    </citation>
    <scope>NUCLEOTIDE SEQUENCE</scope>
    <source>
        <strain evidence="6">BWB3-3</strain>
    </source>
</reference>
<keyword evidence="2" id="KW-0597">Phosphoprotein</keyword>
<dbReference type="Pfam" id="PF06580">
    <property type="entry name" value="His_kinase"/>
    <property type="match status" value="1"/>
</dbReference>
<dbReference type="GO" id="GO:0016020">
    <property type="term" value="C:membrane"/>
    <property type="evidence" value="ECO:0007669"/>
    <property type="project" value="UniProtKB-SubCell"/>
</dbReference>
<dbReference type="AlphaFoldDB" id="A0A940SVT0"/>
<dbReference type="Gene3D" id="3.30.450.20">
    <property type="entry name" value="PAS domain"/>
    <property type="match status" value="2"/>
</dbReference>
<evidence type="ECO:0000256" key="3">
    <source>
        <dbReference type="ARBA" id="ARBA00022679"/>
    </source>
</evidence>
<comment type="caution">
    <text evidence="6">The sequence shown here is derived from an EMBL/GenBank/DDBJ whole genome shotgun (WGS) entry which is preliminary data.</text>
</comment>
<comment type="subcellular location">
    <subcellularLocation>
        <location evidence="1">Membrane</location>
    </subcellularLocation>
</comment>
<keyword evidence="4" id="KW-0472">Membrane</keyword>
<dbReference type="Gene3D" id="6.10.340.10">
    <property type="match status" value="1"/>
</dbReference>
<keyword evidence="4" id="KW-1133">Transmembrane helix</keyword>
<dbReference type="InterPro" id="IPR036890">
    <property type="entry name" value="HATPase_C_sf"/>
</dbReference>
<dbReference type="PROSITE" id="PS50885">
    <property type="entry name" value="HAMP"/>
    <property type="match status" value="1"/>
</dbReference>
<dbReference type="InterPro" id="IPR050640">
    <property type="entry name" value="Bact_2-comp_sensor_kinase"/>
</dbReference>